<dbReference type="AlphaFoldDB" id="A0A6A5G556"/>
<organism evidence="2 3">
    <name type="scientific">Caenorhabditis remanei</name>
    <name type="common">Caenorhabditis vulgaris</name>
    <dbReference type="NCBI Taxonomy" id="31234"/>
    <lineage>
        <taxon>Eukaryota</taxon>
        <taxon>Metazoa</taxon>
        <taxon>Ecdysozoa</taxon>
        <taxon>Nematoda</taxon>
        <taxon>Chromadorea</taxon>
        <taxon>Rhabditida</taxon>
        <taxon>Rhabditina</taxon>
        <taxon>Rhabditomorpha</taxon>
        <taxon>Rhabditoidea</taxon>
        <taxon>Rhabditidae</taxon>
        <taxon>Peloderinae</taxon>
        <taxon>Caenorhabditis</taxon>
    </lineage>
</organism>
<dbReference type="GeneID" id="9813941"/>
<name>A0A6A5G556_CAERE</name>
<feature type="coiled-coil region" evidence="1">
    <location>
        <begin position="47"/>
        <end position="207"/>
    </location>
</feature>
<evidence type="ECO:0000256" key="1">
    <source>
        <dbReference type="SAM" id="Coils"/>
    </source>
</evidence>
<proteinExistence type="predicted"/>
<accession>A0A6A5G556</accession>
<reference evidence="2 3" key="1">
    <citation type="submission" date="2019-12" db="EMBL/GenBank/DDBJ databases">
        <title>Chromosome-level assembly of the Caenorhabditis remanei genome.</title>
        <authorList>
            <person name="Teterina A.A."/>
            <person name="Willis J.H."/>
            <person name="Phillips P.C."/>
        </authorList>
    </citation>
    <scope>NUCLEOTIDE SEQUENCE [LARGE SCALE GENOMIC DNA]</scope>
    <source>
        <strain evidence="2 3">PX506</strain>
        <tissue evidence="2">Whole organism</tissue>
    </source>
</reference>
<dbReference type="EMBL" id="WUAV01000006">
    <property type="protein sequence ID" value="KAF1749629.1"/>
    <property type="molecule type" value="Genomic_DNA"/>
</dbReference>
<dbReference type="KEGG" id="crq:GCK72_026097"/>
<dbReference type="RefSeq" id="XP_003102044.2">
    <property type="nucleotide sequence ID" value="XM_003101996.2"/>
</dbReference>
<evidence type="ECO:0000313" key="3">
    <source>
        <dbReference type="Proteomes" id="UP000483820"/>
    </source>
</evidence>
<dbReference type="Gene3D" id="1.10.287.1490">
    <property type="match status" value="1"/>
</dbReference>
<dbReference type="CTD" id="9813941"/>
<evidence type="ECO:0000313" key="2">
    <source>
        <dbReference type="EMBL" id="KAF1749629.1"/>
    </source>
</evidence>
<protein>
    <submittedName>
        <fullName evidence="2">Uncharacterized protein</fullName>
    </submittedName>
</protein>
<gene>
    <name evidence="2" type="ORF">GCK72_026097</name>
</gene>
<feature type="coiled-coil region" evidence="1">
    <location>
        <begin position="260"/>
        <end position="301"/>
    </location>
</feature>
<sequence>MFNGVFSDSAEYIPKQSENVPGRNKLKNYLSHIGMLQHQVNDRQDMLIKRDAKIQELETKLAAADQKLIESGAREAKLQQELAERDTKIQKLETKLAAVDRTDELSHDFFKQDEEEIIALNQHIKKISDERDKLNKKYADVEAANENLLDTIRTQESRIARFQAALRESVNESEEMTKQIAEVQLNCEKQMEQIQKLESTLKLSDRNHKERVKDLKKIAEPTHIYIELGKLYVELQEAKKPQEAVGAQLAAKEKEIEYLTKQHEAKLAAKDSEIQNLKETVKEEEEKKKRLMVTITNLQMKIKVYDSEEAEKNAAAAFSIRPGMNFGYGDPDEEW</sequence>
<keyword evidence="1" id="KW-0175">Coiled coil</keyword>
<dbReference type="Proteomes" id="UP000483820">
    <property type="component" value="Chromosome X"/>
</dbReference>
<comment type="caution">
    <text evidence="2">The sequence shown here is derived from an EMBL/GenBank/DDBJ whole genome shotgun (WGS) entry which is preliminary data.</text>
</comment>